<evidence type="ECO:0000256" key="6">
    <source>
        <dbReference type="ARBA" id="ARBA00022989"/>
    </source>
</evidence>
<comment type="similarity">
    <text evidence="2 8">Belongs to the peptidase A24 family.</text>
</comment>
<dbReference type="EMBL" id="JBGCUO010000001">
    <property type="protein sequence ID" value="MEY1662603.1"/>
    <property type="molecule type" value="Genomic_DNA"/>
</dbReference>
<dbReference type="Gene3D" id="1.20.120.1220">
    <property type="match status" value="1"/>
</dbReference>
<keyword evidence="4" id="KW-0997">Cell inner membrane</keyword>
<feature type="transmembrane region" description="Helical" evidence="10">
    <location>
        <begin position="218"/>
        <end position="251"/>
    </location>
</feature>
<keyword evidence="3" id="KW-1003">Cell membrane</keyword>
<evidence type="ECO:0000256" key="3">
    <source>
        <dbReference type="ARBA" id="ARBA00022475"/>
    </source>
</evidence>
<sequence>MTPLLNALQASPALLIIFCLLAGLLVGSFINVVVYRLPKMMQRSWESEARAVLELPEAEPAAPFNLVFPRSRCPHCDGAVHSFDNIPVLSWLLLRGRCRHCKAAISCRYPLVELSAGILAALAAWQIGYGPWLLPVIAALWTLLTLALIDFDTTLLPDSINYPLLWGGLLLAWAGISPVLLPDAVLGAAIGYLSLWSLYWVFKLLTGKEGMGHGDFKLLAALGAWLGWQMLPLVILLSSLVGVVVGGLLMTTGAVKRGQGIPFGPYLAGAGLIALLWGPTLVQQYLRIMLP</sequence>
<comment type="catalytic activity">
    <reaction evidence="9">
        <text>Typically cleaves a -Gly-|-Phe- bond to release an N-terminal, basic peptide of 5-8 residues from type IV prepilin, and then N-methylates the new N-terminal amino group, the methyl donor being S-adenosyl-L-methionine.</text>
        <dbReference type="EC" id="3.4.23.43"/>
    </reaction>
</comment>
<dbReference type="Pfam" id="PF01478">
    <property type="entry name" value="Peptidase_A24"/>
    <property type="match status" value="1"/>
</dbReference>
<dbReference type="EC" id="3.4.23.43" evidence="9"/>
<name>A0ABV4AID5_9GAMM</name>
<feature type="transmembrane region" description="Helical" evidence="10">
    <location>
        <begin position="12"/>
        <end position="34"/>
    </location>
</feature>
<keyword evidence="14" id="KW-1185">Reference proteome</keyword>
<dbReference type="InterPro" id="IPR010627">
    <property type="entry name" value="Prepilin_pept_A24_N"/>
</dbReference>
<gene>
    <name evidence="13" type="ORF">AB5I84_10630</name>
</gene>
<comment type="caution">
    <text evidence="13">The sequence shown here is derived from an EMBL/GenBank/DDBJ whole genome shotgun (WGS) entry which is preliminary data.</text>
</comment>
<feature type="transmembrane region" description="Helical" evidence="10">
    <location>
        <begin position="263"/>
        <end position="282"/>
    </location>
</feature>
<evidence type="ECO:0000256" key="4">
    <source>
        <dbReference type="ARBA" id="ARBA00022519"/>
    </source>
</evidence>
<keyword evidence="9 13" id="KW-0378">Hydrolase</keyword>
<accession>A0ABV4AID5</accession>
<feature type="transmembrane region" description="Helical" evidence="10">
    <location>
        <begin position="133"/>
        <end position="151"/>
    </location>
</feature>
<proteinExistence type="inferred from homology"/>
<feature type="transmembrane region" description="Helical" evidence="10">
    <location>
        <begin position="187"/>
        <end position="206"/>
    </location>
</feature>
<evidence type="ECO:0000256" key="10">
    <source>
        <dbReference type="SAM" id="Phobius"/>
    </source>
</evidence>
<evidence type="ECO:0000259" key="11">
    <source>
        <dbReference type="Pfam" id="PF01478"/>
    </source>
</evidence>
<evidence type="ECO:0000256" key="2">
    <source>
        <dbReference type="ARBA" id="ARBA00005801"/>
    </source>
</evidence>
<dbReference type="Proteomes" id="UP001562065">
    <property type="component" value="Unassembled WGS sequence"/>
</dbReference>
<feature type="domain" description="Prepilin type IV endopeptidase peptidase" evidence="11">
    <location>
        <begin position="138"/>
        <end position="246"/>
    </location>
</feature>
<evidence type="ECO:0000259" key="12">
    <source>
        <dbReference type="Pfam" id="PF06750"/>
    </source>
</evidence>
<comment type="subcellular location">
    <subcellularLocation>
        <location evidence="1">Cell inner membrane</location>
        <topology evidence="1">Multi-pass membrane protein</topology>
    </subcellularLocation>
    <subcellularLocation>
        <location evidence="9">Cell membrane</location>
        <topology evidence="9">Multi-pass membrane protein</topology>
    </subcellularLocation>
</comment>
<organism evidence="13 14">
    <name type="scientific">Isoalcanivorax beigongshangi</name>
    <dbReference type="NCBI Taxonomy" id="3238810"/>
    <lineage>
        <taxon>Bacteria</taxon>
        <taxon>Pseudomonadati</taxon>
        <taxon>Pseudomonadota</taxon>
        <taxon>Gammaproteobacteria</taxon>
        <taxon>Oceanospirillales</taxon>
        <taxon>Alcanivoracaceae</taxon>
        <taxon>Isoalcanivorax</taxon>
    </lineage>
</organism>
<dbReference type="RefSeq" id="WP_369455837.1">
    <property type="nucleotide sequence ID" value="NZ_JBGCUO010000001.1"/>
</dbReference>
<keyword evidence="5 9" id="KW-0812">Transmembrane</keyword>
<feature type="transmembrane region" description="Helical" evidence="10">
    <location>
        <begin position="163"/>
        <end position="181"/>
    </location>
</feature>
<protein>
    <recommendedName>
        <fullName evidence="9">Prepilin leader peptidase/N-methyltransferase</fullName>
        <ecNumber evidence="9">2.1.1.-</ecNumber>
        <ecNumber evidence="9">3.4.23.43</ecNumber>
    </recommendedName>
</protein>
<keyword evidence="9" id="KW-0511">Multifunctional enzyme</keyword>
<dbReference type="InterPro" id="IPR050882">
    <property type="entry name" value="Prepilin_peptidase/N-MTase"/>
</dbReference>
<evidence type="ECO:0000256" key="5">
    <source>
        <dbReference type="ARBA" id="ARBA00022692"/>
    </source>
</evidence>
<reference evidence="13 14" key="1">
    <citation type="submission" date="2024-07" db="EMBL/GenBank/DDBJ databases">
        <authorList>
            <person name="Ren Q."/>
        </authorList>
    </citation>
    <scope>NUCLEOTIDE SEQUENCE [LARGE SCALE GENOMIC DNA]</scope>
    <source>
        <strain evidence="13 14">REN37</strain>
    </source>
</reference>
<dbReference type="PRINTS" id="PR00864">
    <property type="entry name" value="PREPILNPTASE"/>
</dbReference>
<dbReference type="PANTHER" id="PTHR30487:SF0">
    <property type="entry name" value="PREPILIN LEADER PEPTIDASE_N-METHYLTRANSFERASE-RELATED"/>
    <property type="match status" value="1"/>
</dbReference>
<comment type="function">
    <text evidence="9">Plays an essential role in type IV pili and type II pseudopili formation by proteolytically removing the leader sequence from substrate proteins and subsequently monomethylating the alpha-amino group of the newly exposed N-terminal phenylalanine.</text>
</comment>
<keyword evidence="9" id="KW-0645">Protease</keyword>
<dbReference type="Pfam" id="PF06750">
    <property type="entry name" value="A24_N_bact"/>
    <property type="match status" value="1"/>
</dbReference>
<evidence type="ECO:0000256" key="7">
    <source>
        <dbReference type="ARBA" id="ARBA00023136"/>
    </source>
</evidence>
<dbReference type="EC" id="2.1.1.-" evidence="9"/>
<evidence type="ECO:0000256" key="8">
    <source>
        <dbReference type="RuleBase" id="RU003793"/>
    </source>
</evidence>
<dbReference type="PANTHER" id="PTHR30487">
    <property type="entry name" value="TYPE 4 PREPILIN-LIKE PROTEINS LEADER PEPTIDE-PROCESSING ENZYME"/>
    <property type="match status" value="1"/>
</dbReference>
<keyword evidence="7 10" id="KW-0472">Membrane</keyword>
<evidence type="ECO:0000313" key="13">
    <source>
        <dbReference type="EMBL" id="MEY1662603.1"/>
    </source>
</evidence>
<keyword evidence="9" id="KW-0808">Transferase</keyword>
<keyword evidence="6 10" id="KW-1133">Transmembrane helix</keyword>
<feature type="domain" description="Prepilin peptidase A24 N-terminal" evidence="12">
    <location>
        <begin position="22"/>
        <end position="126"/>
    </location>
</feature>
<evidence type="ECO:0000256" key="1">
    <source>
        <dbReference type="ARBA" id="ARBA00004429"/>
    </source>
</evidence>
<dbReference type="InterPro" id="IPR014032">
    <property type="entry name" value="Peptidase_A24A_bac"/>
</dbReference>
<dbReference type="GO" id="GO:0016787">
    <property type="term" value="F:hydrolase activity"/>
    <property type="evidence" value="ECO:0007669"/>
    <property type="project" value="UniProtKB-KW"/>
</dbReference>
<evidence type="ECO:0000313" key="14">
    <source>
        <dbReference type="Proteomes" id="UP001562065"/>
    </source>
</evidence>
<keyword evidence="9" id="KW-0489">Methyltransferase</keyword>
<dbReference type="InterPro" id="IPR000045">
    <property type="entry name" value="Prepilin_IV_endopep_pep"/>
</dbReference>
<evidence type="ECO:0000256" key="9">
    <source>
        <dbReference type="RuleBase" id="RU003794"/>
    </source>
</evidence>